<evidence type="ECO:0000256" key="1">
    <source>
        <dbReference type="SAM" id="MobiDB-lite"/>
    </source>
</evidence>
<dbReference type="RefSeq" id="WP_147328495.1">
    <property type="nucleotide sequence ID" value="NZ_CP144375.1"/>
</dbReference>
<keyword evidence="2" id="KW-1133">Transmembrane helix</keyword>
<reference evidence="3 4" key="1">
    <citation type="submission" date="2018-08" db="EMBL/GenBank/DDBJ databases">
        <title>Genomic Encyclopedia of Archaeal and Bacterial Type Strains, Phase II (KMG-II): from individual species to whole genera.</title>
        <authorList>
            <person name="Goeker M."/>
        </authorList>
    </citation>
    <scope>NUCLEOTIDE SEQUENCE [LARGE SCALE GENOMIC DNA]</scope>
    <source>
        <strain evidence="3 4">DSM 45791</strain>
    </source>
</reference>
<dbReference type="AlphaFoldDB" id="A0A3E0HUW8"/>
<keyword evidence="4" id="KW-1185">Reference proteome</keyword>
<feature type="transmembrane region" description="Helical" evidence="2">
    <location>
        <begin position="16"/>
        <end position="36"/>
    </location>
</feature>
<proteinExistence type="predicted"/>
<protein>
    <submittedName>
        <fullName evidence="3">Uncharacterized protein</fullName>
    </submittedName>
</protein>
<gene>
    <name evidence="3" type="ORF">BCF44_104533</name>
</gene>
<evidence type="ECO:0000313" key="3">
    <source>
        <dbReference type="EMBL" id="REH50257.1"/>
    </source>
</evidence>
<dbReference type="Proteomes" id="UP000256269">
    <property type="component" value="Unassembled WGS sequence"/>
</dbReference>
<feature type="region of interest" description="Disordered" evidence="1">
    <location>
        <begin position="221"/>
        <end position="245"/>
    </location>
</feature>
<dbReference type="EMBL" id="QUNO01000004">
    <property type="protein sequence ID" value="REH50257.1"/>
    <property type="molecule type" value="Genomic_DNA"/>
</dbReference>
<accession>A0A3E0HUW8</accession>
<name>A0A3E0HUW8_9PSEU</name>
<evidence type="ECO:0000313" key="4">
    <source>
        <dbReference type="Proteomes" id="UP000256269"/>
    </source>
</evidence>
<keyword evidence="2" id="KW-0812">Transmembrane</keyword>
<dbReference type="OrthoDB" id="9853550at2"/>
<evidence type="ECO:0000256" key="2">
    <source>
        <dbReference type="SAM" id="Phobius"/>
    </source>
</evidence>
<comment type="caution">
    <text evidence="3">The sequence shown here is derived from an EMBL/GenBank/DDBJ whole genome shotgun (WGS) entry which is preliminary data.</text>
</comment>
<keyword evidence="2" id="KW-0472">Membrane</keyword>
<organism evidence="3 4">
    <name type="scientific">Kutzneria buriramensis</name>
    <dbReference type="NCBI Taxonomy" id="1045776"/>
    <lineage>
        <taxon>Bacteria</taxon>
        <taxon>Bacillati</taxon>
        <taxon>Actinomycetota</taxon>
        <taxon>Actinomycetes</taxon>
        <taxon>Pseudonocardiales</taxon>
        <taxon>Pseudonocardiaceae</taxon>
        <taxon>Kutzneria</taxon>
    </lineage>
</organism>
<sequence length="245" mass="24114">MDEQAAAGVDRFRSTLLRALVLIGGVLAGTALAWLLSSATASAAEESPVSGLVSTAGYVIDNSVTHTVHIGQDAKAAAQALPAAAPAVPALQVPVPHLVAPVILVEQRLGELAQAGAAESVDPVVTRTFTPADGSSARHRAEAAPAVDRVVADPDPAAAARPQVGLGTTPAAPMRPGGLPKSSEAVPFGALPGGACGHDGPSNGGGACLGDGFAGVPAAAPAMPTHAPSRCVPMTARRQPGITPD</sequence>